<dbReference type="Proteomes" id="UP001151760">
    <property type="component" value="Unassembled WGS sequence"/>
</dbReference>
<feature type="compositionally biased region" description="Polar residues" evidence="1">
    <location>
        <begin position="154"/>
        <end position="163"/>
    </location>
</feature>
<evidence type="ECO:0000313" key="2">
    <source>
        <dbReference type="EMBL" id="GJS56098.1"/>
    </source>
</evidence>
<gene>
    <name evidence="2" type="ORF">Tco_0629460</name>
</gene>
<reference evidence="2" key="1">
    <citation type="journal article" date="2022" name="Int. J. Mol. Sci.">
        <title>Draft Genome of Tanacetum Coccineum: Genomic Comparison of Closely Related Tanacetum-Family Plants.</title>
        <authorList>
            <person name="Yamashiro T."/>
            <person name="Shiraishi A."/>
            <person name="Nakayama K."/>
            <person name="Satake H."/>
        </authorList>
    </citation>
    <scope>NUCLEOTIDE SEQUENCE</scope>
</reference>
<organism evidence="2 3">
    <name type="scientific">Tanacetum coccineum</name>
    <dbReference type="NCBI Taxonomy" id="301880"/>
    <lineage>
        <taxon>Eukaryota</taxon>
        <taxon>Viridiplantae</taxon>
        <taxon>Streptophyta</taxon>
        <taxon>Embryophyta</taxon>
        <taxon>Tracheophyta</taxon>
        <taxon>Spermatophyta</taxon>
        <taxon>Magnoliopsida</taxon>
        <taxon>eudicotyledons</taxon>
        <taxon>Gunneridae</taxon>
        <taxon>Pentapetalae</taxon>
        <taxon>asterids</taxon>
        <taxon>campanulids</taxon>
        <taxon>Asterales</taxon>
        <taxon>Asteraceae</taxon>
        <taxon>Asteroideae</taxon>
        <taxon>Anthemideae</taxon>
        <taxon>Anthemidinae</taxon>
        <taxon>Tanacetum</taxon>
    </lineage>
</organism>
<proteinExistence type="predicted"/>
<feature type="region of interest" description="Disordered" evidence="1">
    <location>
        <begin position="295"/>
        <end position="330"/>
    </location>
</feature>
<comment type="caution">
    <text evidence="2">The sequence shown here is derived from an EMBL/GenBank/DDBJ whole genome shotgun (WGS) entry which is preliminary data.</text>
</comment>
<feature type="region of interest" description="Disordered" evidence="1">
    <location>
        <begin position="135"/>
        <end position="214"/>
    </location>
</feature>
<keyword evidence="3" id="KW-1185">Reference proteome</keyword>
<accession>A0ABQ4WTC4</accession>
<reference evidence="2" key="2">
    <citation type="submission" date="2022-01" db="EMBL/GenBank/DDBJ databases">
        <authorList>
            <person name="Yamashiro T."/>
            <person name="Shiraishi A."/>
            <person name="Satake H."/>
            <person name="Nakayama K."/>
        </authorList>
    </citation>
    <scope>NUCLEOTIDE SEQUENCE</scope>
</reference>
<dbReference type="EMBL" id="BQNB010008913">
    <property type="protein sequence ID" value="GJS56098.1"/>
    <property type="molecule type" value="Genomic_DNA"/>
</dbReference>
<evidence type="ECO:0000313" key="3">
    <source>
        <dbReference type="Proteomes" id="UP001151760"/>
    </source>
</evidence>
<evidence type="ECO:0000256" key="1">
    <source>
        <dbReference type="SAM" id="MobiDB-lite"/>
    </source>
</evidence>
<sequence length="470" mass="51236">MVPPNNLGPDLAGKPVNETSYRGLLTVLGGNNSSTKHVNSIQQLLAYCLITRTEVDIGEIIYSDLVTKLLNKSRLKYVSYFKFISCALQVLLGSDYTQDEKFGFLLGVLSNSNFTKDPSKVTDIELTAHMIAVNNQRDSVSPPPLSAKPKKGKSQTVTPTLPKSQGPEASRALSKKRQKPKLPSIRDEGTRKSQPLPENTVTHPKDLGGNIQPLDRDLTSMTFDEGTTKTTSCPEGLLGDKDSGGNIPPADMEPIHPTIADLSGTGAKAFLLSDDEAQESEEDILGAGEEIDEEPQAASIAETHHQSPHPQADKHQSSHAPSTEALDTDSSCDDCLKATVNYADLKSSIDEYYDENIAHRDQTDKLVEASMSSLDKSNNTISDLYKGFNITTKLLKEIKNVIKDDPVINKKISEATESFTKISTNITEVLSLVKGFNFSNLQSSVNALQAHDLKQDEELTAWAKSFTNMA</sequence>
<feature type="compositionally biased region" description="Polar residues" evidence="1">
    <location>
        <begin position="192"/>
        <end position="202"/>
    </location>
</feature>
<protein>
    <submittedName>
        <fullName evidence="2">Uncharacterized protein</fullName>
    </submittedName>
</protein>
<name>A0ABQ4WTC4_9ASTR</name>